<feature type="region of interest" description="Disordered" evidence="1">
    <location>
        <begin position="143"/>
        <end position="162"/>
    </location>
</feature>
<dbReference type="GeneID" id="107218487"/>
<evidence type="ECO:0000313" key="2">
    <source>
        <dbReference type="Proteomes" id="UP000829291"/>
    </source>
</evidence>
<dbReference type="GO" id="GO:0003676">
    <property type="term" value="F:nucleic acid binding"/>
    <property type="evidence" value="ECO:0007669"/>
    <property type="project" value="InterPro"/>
</dbReference>
<evidence type="ECO:0000313" key="3">
    <source>
        <dbReference type="RefSeq" id="XP_015511866.2"/>
    </source>
</evidence>
<dbReference type="Proteomes" id="UP000829291">
    <property type="component" value="Chromosome 7"/>
</dbReference>
<reference evidence="3" key="1">
    <citation type="submission" date="2025-08" db="UniProtKB">
        <authorList>
            <consortium name="RefSeq"/>
        </authorList>
    </citation>
    <scope>IDENTIFICATION</scope>
    <source>
        <tissue evidence="3">Thorax and Abdomen</tissue>
    </source>
</reference>
<name>A0A6J0BC70_NEOLC</name>
<gene>
    <name evidence="3" type="primary">LOC107218487</name>
</gene>
<protein>
    <submittedName>
        <fullName evidence="3">Uncharacterized protein LOC107218487</fullName>
    </submittedName>
</protein>
<dbReference type="OrthoDB" id="8187225at2759"/>
<sequence length="162" mass="18699">MEREERRVRMHRLLVETGNNFTRSARIYRERFTADKQPPSRQSFRRLAETERKFGVLKQPRRQRIRPVLDGPARDAVKNALEKNEIQSMRQVARTLQVPRESIRKSVHLENSASGASWHKICNIRISIKGYGTVTGEYSVSRKMPNSSGECTSLMKSPSQTS</sequence>
<feature type="compositionally biased region" description="Polar residues" evidence="1">
    <location>
        <begin position="144"/>
        <end position="162"/>
    </location>
</feature>
<proteinExistence type="predicted"/>
<dbReference type="InParanoid" id="A0A6J0BC70"/>
<accession>A0A6J0BC70</accession>
<evidence type="ECO:0000256" key="1">
    <source>
        <dbReference type="SAM" id="MobiDB-lite"/>
    </source>
</evidence>
<keyword evidence="2" id="KW-1185">Reference proteome</keyword>
<dbReference type="RefSeq" id="XP_015511866.2">
    <property type="nucleotide sequence ID" value="XM_015656380.2"/>
</dbReference>
<dbReference type="AlphaFoldDB" id="A0A6J0BC70"/>
<organism evidence="3">
    <name type="scientific">Neodiprion lecontei</name>
    <name type="common">Redheaded pine sawfly</name>
    <dbReference type="NCBI Taxonomy" id="441921"/>
    <lineage>
        <taxon>Eukaryota</taxon>
        <taxon>Metazoa</taxon>
        <taxon>Ecdysozoa</taxon>
        <taxon>Arthropoda</taxon>
        <taxon>Hexapoda</taxon>
        <taxon>Insecta</taxon>
        <taxon>Pterygota</taxon>
        <taxon>Neoptera</taxon>
        <taxon>Endopterygota</taxon>
        <taxon>Hymenoptera</taxon>
        <taxon>Tenthredinoidea</taxon>
        <taxon>Diprionidae</taxon>
        <taxon>Diprioninae</taxon>
        <taxon>Neodiprion</taxon>
    </lineage>
</organism>
<dbReference type="KEGG" id="nlo:107218487"/>